<dbReference type="GO" id="GO:0006303">
    <property type="term" value="P:double-strand break repair via nonhomologous end joining"/>
    <property type="evidence" value="ECO:0007669"/>
    <property type="project" value="TreeGrafter"/>
</dbReference>
<dbReference type="Gene3D" id="1.10.150.20">
    <property type="entry name" value="5' to 3' exonuclease, C-terminal subdomain"/>
    <property type="match status" value="1"/>
</dbReference>
<dbReference type="Pfam" id="PF14792">
    <property type="entry name" value="DNA_pol_B_palm"/>
    <property type="match status" value="1"/>
</dbReference>
<evidence type="ECO:0000256" key="1">
    <source>
        <dbReference type="ARBA" id="ARBA00008323"/>
    </source>
</evidence>
<keyword evidence="11" id="KW-0456">Lyase</keyword>
<dbReference type="EMBL" id="MH046811">
    <property type="protein sequence ID" value="AZL89273.1"/>
    <property type="molecule type" value="Genomic_DNA"/>
</dbReference>
<dbReference type="InterPro" id="IPR029398">
    <property type="entry name" value="PolB_thumb"/>
</dbReference>
<comment type="similarity">
    <text evidence="1">Belongs to the DNA polymerase type-X family.</text>
</comment>
<evidence type="ECO:0000256" key="5">
    <source>
        <dbReference type="ARBA" id="ARBA00022695"/>
    </source>
</evidence>
<dbReference type="SUPFAM" id="SSF81301">
    <property type="entry name" value="Nucleotidyltransferase"/>
    <property type="match status" value="1"/>
</dbReference>
<evidence type="ECO:0000256" key="9">
    <source>
        <dbReference type="ARBA" id="ARBA00023125"/>
    </source>
</evidence>
<dbReference type="Pfam" id="PF10391">
    <property type="entry name" value="DNA_pol_lambd_f"/>
    <property type="match status" value="1"/>
</dbReference>
<dbReference type="SUPFAM" id="SSF47802">
    <property type="entry name" value="DNA polymerase beta, N-terminal domain-like"/>
    <property type="match status" value="1"/>
</dbReference>
<keyword evidence="4" id="KW-0808">Transferase</keyword>
<dbReference type="RefSeq" id="YP_010788772.1">
    <property type="nucleotide sequence ID" value="NC_075367.1"/>
</dbReference>
<evidence type="ECO:0000256" key="3">
    <source>
        <dbReference type="ARBA" id="ARBA00022634"/>
    </source>
</evidence>
<dbReference type="PRINTS" id="PR00870">
    <property type="entry name" value="DNAPOLXBETA"/>
</dbReference>
<evidence type="ECO:0000256" key="2">
    <source>
        <dbReference type="ARBA" id="ARBA00012417"/>
    </source>
</evidence>
<dbReference type="KEGG" id="vg:80526067"/>
<dbReference type="PANTHER" id="PTHR11276:SF28">
    <property type="entry name" value="DNA POLYMERASE LAMBDA"/>
    <property type="match status" value="1"/>
</dbReference>
<comment type="catalytic activity">
    <reaction evidence="12">
        <text>DNA(n) + a 2'-deoxyribonucleoside 5'-triphosphate = DNA(n+1) + diphosphate</text>
        <dbReference type="Rhea" id="RHEA:22508"/>
        <dbReference type="Rhea" id="RHEA-COMP:17339"/>
        <dbReference type="Rhea" id="RHEA-COMP:17340"/>
        <dbReference type="ChEBI" id="CHEBI:33019"/>
        <dbReference type="ChEBI" id="CHEBI:61560"/>
        <dbReference type="ChEBI" id="CHEBI:173112"/>
        <dbReference type="EC" id="2.7.7.7"/>
    </reaction>
</comment>
<dbReference type="InterPro" id="IPR022312">
    <property type="entry name" value="DNA_pol_X"/>
</dbReference>
<evidence type="ECO:0000313" key="14">
    <source>
        <dbReference type="EMBL" id="AZL89273.1"/>
    </source>
</evidence>
<dbReference type="EC" id="2.7.7.7" evidence="2"/>
<feature type="domain" description="DNA-directed DNA polymerase X" evidence="13">
    <location>
        <begin position="31"/>
        <end position="373"/>
    </location>
</feature>
<dbReference type="Gene3D" id="3.30.210.10">
    <property type="entry name" value="DNA polymerase, thumb domain"/>
    <property type="match status" value="1"/>
</dbReference>
<dbReference type="Gene3D" id="3.30.460.10">
    <property type="entry name" value="Beta Polymerase, domain 2"/>
    <property type="match status" value="1"/>
</dbReference>
<evidence type="ECO:0000256" key="8">
    <source>
        <dbReference type="ARBA" id="ARBA00022932"/>
    </source>
</evidence>
<evidence type="ECO:0000256" key="6">
    <source>
        <dbReference type="ARBA" id="ARBA00022705"/>
    </source>
</evidence>
<dbReference type="GeneID" id="80526067"/>
<dbReference type="InterPro" id="IPR010996">
    <property type="entry name" value="HHH_MUS81"/>
</dbReference>
<dbReference type="GO" id="GO:0003677">
    <property type="term" value="F:DNA binding"/>
    <property type="evidence" value="ECO:0007669"/>
    <property type="project" value="UniProtKB-KW"/>
</dbReference>
<dbReference type="Pfam" id="PF14716">
    <property type="entry name" value="HHH_8"/>
    <property type="match status" value="1"/>
</dbReference>
<evidence type="ECO:0000256" key="7">
    <source>
        <dbReference type="ARBA" id="ARBA00022763"/>
    </source>
</evidence>
<evidence type="ECO:0000256" key="11">
    <source>
        <dbReference type="ARBA" id="ARBA00023239"/>
    </source>
</evidence>
<dbReference type="GO" id="GO:0003887">
    <property type="term" value="F:DNA-directed DNA polymerase activity"/>
    <property type="evidence" value="ECO:0007669"/>
    <property type="project" value="UniProtKB-KW"/>
</dbReference>
<dbReference type="CDD" id="cd00141">
    <property type="entry name" value="NT_POLXc"/>
    <property type="match status" value="1"/>
</dbReference>
<evidence type="ECO:0000259" key="13">
    <source>
        <dbReference type="SMART" id="SM00483"/>
    </source>
</evidence>
<proteinExistence type="inferred from homology"/>
<dbReference type="InterPro" id="IPR018944">
    <property type="entry name" value="DNA_pol_lambd_fingers_domain"/>
</dbReference>
<dbReference type="SUPFAM" id="SSF81585">
    <property type="entry name" value="PsbU/PolX domain-like"/>
    <property type="match status" value="1"/>
</dbReference>
<dbReference type="InterPro" id="IPR002054">
    <property type="entry name" value="DNA-dir_DNA_pol_X"/>
</dbReference>
<evidence type="ECO:0000256" key="4">
    <source>
        <dbReference type="ARBA" id="ARBA00022679"/>
    </source>
</evidence>
<accession>A0A3S8UWZ7</accession>
<keyword evidence="3" id="KW-0237">DNA synthesis</keyword>
<keyword evidence="7" id="KW-0227">DNA damage</keyword>
<dbReference type="InterPro" id="IPR019843">
    <property type="entry name" value="DNA_pol-X_BS"/>
</dbReference>
<sequence>MLKYIQFFQILNIFYAILKIPNYIDIVMNSNIIEQFTLLLKQIEAEYLNAQVENNPKEISAHKFRLQSNKRILGIIKNIDFEITDPSDLNGIQGIGDGTKRRIAEILETGKLSELKNKYDKKKQEKINSIQELERVIGIGSSTAKKLITKYGITSVKELKKAIKNGEVEVSNAILLGLKYYGIVEGNIPRKEIDQVEKYLEKQAENINEDLEIMICGSYRRGKATSGDIDILIYHPGMKTTKEMLNPEKYNLKPYFEIFISNLTKNGFLLDHMTDGSNKKYMGFCKYKSNPVRRIDVRFIPYESLPSAMLYFTGPYELNTIMRSSAKKRKMILNEYGLYKVDANEIKTPVKIKSEADIFNALGMDYLTPQERETFNTGKINKSK</sequence>
<organism evidence="14">
    <name type="scientific">Megavirus baoshan</name>
    <dbReference type="NCBI Taxonomy" id="2496520"/>
    <lineage>
        <taxon>Viruses</taxon>
        <taxon>Varidnaviria</taxon>
        <taxon>Bamfordvirae</taxon>
        <taxon>Nucleocytoviricota</taxon>
        <taxon>Megaviricetes</taxon>
        <taxon>Imitervirales</taxon>
        <taxon>Mimiviridae</taxon>
        <taxon>Megamimivirinae</taxon>
        <taxon>Megavirus</taxon>
        <taxon>Megavirus baoshanense</taxon>
    </lineage>
</organism>
<dbReference type="PROSITE" id="PS00522">
    <property type="entry name" value="DNA_POLYMERASE_X"/>
    <property type="match status" value="1"/>
</dbReference>
<dbReference type="GO" id="GO:0016829">
    <property type="term" value="F:lyase activity"/>
    <property type="evidence" value="ECO:0007669"/>
    <property type="project" value="UniProtKB-KW"/>
</dbReference>
<dbReference type="Pfam" id="PF14791">
    <property type="entry name" value="DNA_pol_B_thumb"/>
    <property type="match status" value="1"/>
</dbReference>
<name>A0A3S8UWZ7_9VIRU</name>
<keyword evidence="8" id="KW-0239">DNA-directed DNA polymerase</keyword>
<dbReference type="GO" id="GO:0006260">
    <property type="term" value="P:DNA replication"/>
    <property type="evidence" value="ECO:0007669"/>
    <property type="project" value="UniProtKB-KW"/>
</dbReference>
<dbReference type="SMART" id="SM00483">
    <property type="entry name" value="POLXc"/>
    <property type="match status" value="1"/>
</dbReference>
<evidence type="ECO:0000256" key="12">
    <source>
        <dbReference type="ARBA" id="ARBA00049244"/>
    </source>
</evidence>
<protein>
    <recommendedName>
        <fullName evidence="2">DNA-directed DNA polymerase</fullName>
        <ecNumber evidence="2">2.7.7.7</ecNumber>
    </recommendedName>
</protein>
<dbReference type="InterPro" id="IPR043519">
    <property type="entry name" value="NT_sf"/>
</dbReference>
<dbReference type="PANTHER" id="PTHR11276">
    <property type="entry name" value="DNA POLYMERASE TYPE-X FAMILY MEMBER"/>
    <property type="match status" value="1"/>
</dbReference>
<keyword evidence="9" id="KW-0238">DNA-binding</keyword>
<dbReference type="InterPro" id="IPR002008">
    <property type="entry name" value="DNA_pol_X_beta-like"/>
</dbReference>
<dbReference type="InterPro" id="IPR037160">
    <property type="entry name" value="DNA_Pol_thumb_sf"/>
</dbReference>
<keyword evidence="5" id="KW-0548">Nucleotidyltransferase</keyword>
<dbReference type="Gene3D" id="1.10.150.110">
    <property type="entry name" value="DNA polymerase beta, N-terminal domain-like"/>
    <property type="match status" value="1"/>
</dbReference>
<dbReference type="PRINTS" id="PR00869">
    <property type="entry name" value="DNAPOLX"/>
</dbReference>
<keyword evidence="6" id="KW-0235">DNA replication</keyword>
<reference evidence="14" key="1">
    <citation type="submission" date="2018-03" db="EMBL/GenBank/DDBJ databases">
        <title>Draft genome sequences of Megaviruse, new member of the family Mimiviridae isolated from water in Shanghai, China.</title>
        <authorList>
            <person name="Xia Y."/>
        </authorList>
    </citation>
    <scope>NUCLEOTIDE SEQUENCE</scope>
    <source>
        <strain evidence="14">SH</strain>
    </source>
</reference>
<evidence type="ECO:0000256" key="10">
    <source>
        <dbReference type="ARBA" id="ARBA00023204"/>
    </source>
</evidence>
<keyword evidence="10" id="KW-0234">DNA repair</keyword>
<dbReference type="InterPro" id="IPR027421">
    <property type="entry name" value="DNA_pol_lamdba_lyase_dom_sf"/>
</dbReference>
<dbReference type="InterPro" id="IPR028207">
    <property type="entry name" value="DNA_pol_B_palm_palm"/>
</dbReference>